<dbReference type="InterPro" id="IPR036890">
    <property type="entry name" value="HATPase_C_sf"/>
</dbReference>
<reference evidence="6 8" key="1">
    <citation type="submission" date="2013-02" db="EMBL/GenBank/DDBJ databases">
        <title>The Genome Sequence of Enterococcus haemoperoxidus BAA-382.</title>
        <authorList>
            <consortium name="The Broad Institute Genome Sequencing Platform"/>
            <consortium name="The Broad Institute Genome Sequencing Center for Infectious Disease"/>
            <person name="Earl A.M."/>
            <person name="Gilmore M.S."/>
            <person name="Lebreton F."/>
            <person name="Walker B."/>
            <person name="Young S.K."/>
            <person name="Zeng Q."/>
            <person name="Gargeya S."/>
            <person name="Fitzgerald M."/>
            <person name="Haas B."/>
            <person name="Abouelleil A."/>
            <person name="Alvarado L."/>
            <person name="Arachchi H.M."/>
            <person name="Berlin A.M."/>
            <person name="Chapman S.B."/>
            <person name="Dewar J."/>
            <person name="Goldberg J."/>
            <person name="Griggs A."/>
            <person name="Gujja S."/>
            <person name="Hansen M."/>
            <person name="Howarth C."/>
            <person name="Imamovic A."/>
            <person name="Larimer J."/>
            <person name="McCowan C."/>
            <person name="Murphy C."/>
            <person name="Neiman D."/>
            <person name="Pearson M."/>
            <person name="Priest M."/>
            <person name="Roberts A."/>
            <person name="Saif S."/>
            <person name="Shea T."/>
            <person name="Sisk P."/>
            <person name="Sykes S."/>
            <person name="Wortman J."/>
            <person name="Nusbaum C."/>
            <person name="Birren B."/>
        </authorList>
    </citation>
    <scope>NUCLEOTIDE SEQUENCE [LARGE SCALE GENOMIC DNA]</scope>
    <source>
        <strain evidence="6 8">ATCC BAA-382</strain>
    </source>
</reference>
<dbReference type="AlphaFoldDB" id="R2Q6T3"/>
<comment type="caution">
    <text evidence="6">The sequence shown here is derived from an EMBL/GenBank/DDBJ whole genome shotgun (WGS) entry which is preliminary data.</text>
</comment>
<reference evidence="7 9" key="2">
    <citation type="submission" date="2013-03" db="EMBL/GenBank/DDBJ databases">
        <title>The Genome Sequence of Enterococcus haemoperoxidus BAA-382 (PacBio/Illumina hybrid assembly).</title>
        <authorList>
            <consortium name="The Broad Institute Genomics Platform"/>
            <consortium name="The Broad Institute Genome Sequencing Center for Infectious Disease"/>
            <person name="Earl A."/>
            <person name="Russ C."/>
            <person name="Gilmore M."/>
            <person name="Surin D."/>
            <person name="Walker B."/>
            <person name="Young S."/>
            <person name="Zeng Q."/>
            <person name="Gargeya S."/>
            <person name="Fitzgerald M."/>
            <person name="Haas B."/>
            <person name="Abouelleil A."/>
            <person name="Allen A.W."/>
            <person name="Alvarado L."/>
            <person name="Arachchi H.M."/>
            <person name="Berlin A.M."/>
            <person name="Chapman S.B."/>
            <person name="Gainer-Dewar J."/>
            <person name="Goldberg J."/>
            <person name="Griggs A."/>
            <person name="Gujja S."/>
            <person name="Hansen M."/>
            <person name="Howarth C."/>
            <person name="Imamovic A."/>
            <person name="Ireland A."/>
            <person name="Larimer J."/>
            <person name="McCowan C."/>
            <person name="Murphy C."/>
            <person name="Pearson M."/>
            <person name="Poon T.W."/>
            <person name="Priest M."/>
            <person name="Roberts A."/>
            <person name="Saif S."/>
            <person name="Shea T."/>
            <person name="Sisk P."/>
            <person name="Sykes S."/>
            <person name="Wortman J."/>
            <person name="Nusbaum C."/>
            <person name="Birren B."/>
        </authorList>
    </citation>
    <scope>NUCLEOTIDE SEQUENCE [LARGE SCALE GENOMIC DNA]</scope>
    <source>
        <strain evidence="7 9">ATCC BAA-382</strain>
    </source>
</reference>
<feature type="region of interest" description="Disordered" evidence="4">
    <location>
        <begin position="477"/>
        <end position="496"/>
    </location>
</feature>
<feature type="compositionally biased region" description="Basic and acidic residues" evidence="4">
    <location>
        <begin position="477"/>
        <end position="486"/>
    </location>
</feature>
<dbReference type="Gene3D" id="3.30.565.10">
    <property type="entry name" value="Histidine kinase-like ATPase, C-terminal domain"/>
    <property type="match status" value="2"/>
</dbReference>
<dbReference type="Pfam" id="PF13589">
    <property type="entry name" value="HATPase_c_3"/>
    <property type="match status" value="1"/>
</dbReference>
<dbReference type="Pfam" id="PF02518">
    <property type="entry name" value="HATPase_c"/>
    <property type="match status" value="1"/>
</dbReference>
<dbReference type="PROSITE" id="PS50109">
    <property type="entry name" value="HIS_KIN"/>
    <property type="match status" value="1"/>
</dbReference>
<dbReference type="PANTHER" id="PTHR43065">
    <property type="entry name" value="SENSOR HISTIDINE KINASE"/>
    <property type="match status" value="1"/>
</dbReference>
<evidence type="ECO:0000256" key="1">
    <source>
        <dbReference type="ARBA" id="ARBA00022679"/>
    </source>
</evidence>
<keyword evidence="9" id="KW-1185">Reference proteome</keyword>
<dbReference type="Proteomes" id="UP000013858">
    <property type="component" value="Unassembled WGS sequence"/>
</dbReference>
<evidence type="ECO:0000313" key="7">
    <source>
        <dbReference type="EMBL" id="EOT61917.1"/>
    </source>
</evidence>
<dbReference type="eggNOG" id="COG0642">
    <property type="taxonomic scope" value="Bacteria"/>
</dbReference>
<proteinExistence type="predicted"/>
<keyword evidence="3" id="KW-0902">Two-component regulatory system</keyword>
<protein>
    <recommendedName>
        <fullName evidence="5">Histidine kinase domain-containing protein</fullName>
    </recommendedName>
</protein>
<feature type="domain" description="Histidine kinase" evidence="5">
    <location>
        <begin position="652"/>
        <end position="760"/>
    </location>
</feature>
<dbReference type="RefSeq" id="WP_010763372.1">
    <property type="nucleotide sequence ID" value="NZ_KB946316.1"/>
</dbReference>
<dbReference type="Proteomes" id="UP000014197">
    <property type="component" value="Unassembled WGS sequence"/>
</dbReference>
<evidence type="ECO:0000256" key="4">
    <source>
        <dbReference type="SAM" id="MobiDB-lite"/>
    </source>
</evidence>
<evidence type="ECO:0000259" key="5">
    <source>
        <dbReference type="PROSITE" id="PS50109"/>
    </source>
</evidence>
<evidence type="ECO:0000313" key="9">
    <source>
        <dbReference type="Proteomes" id="UP000014197"/>
    </source>
</evidence>
<dbReference type="InterPro" id="IPR005467">
    <property type="entry name" value="His_kinase_dom"/>
</dbReference>
<dbReference type="GO" id="GO:0016301">
    <property type="term" value="F:kinase activity"/>
    <property type="evidence" value="ECO:0007669"/>
    <property type="project" value="UniProtKB-KW"/>
</dbReference>
<evidence type="ECO:0000256" key="2">
    <source>
        <dbReference type="ARBA" id="ARBA00022777"/>
    </source>
</evidence>
<gene>
    <name evidence="7" type="ORF">I583_00900</name>
    <name evidence="6" type="ORF">UAW_03217</name>
</gene>
<organism evidence="6 8">
    <name type="scientific">Enterococcus haemoperoxidus ATCC BAA-382</name>
    <dbReference type="NCBI Taxonomy" id="1158608"/>
    <lineage>
        <taxon>Bacteria</taxon>
        <taxon>Bacillati</taxon>
        <taxon>Bacillota</taxon>
        <taxon>Bacilli</taxon>
        <taxon>Lactobacillales</taxon>
        <taxon>Enterococcaceae</taxon>
        <taxon>Enterococcus</taxon>
    </lineage>
</organism>
<dbReference type="EMBL" id="ASVY01000002">
    <property type="protein sequence ID" value="EOT61917.1"/>
    <property type="molecule type" value="Genomic_DNA"/>
</dbReference>
<dbReference type="OrthoDB" id="9816482at2"/>
<sequence>MAKVPFDVDSYTARLIGRENVSKLEGAIIELVKNAYDADATKCLIYYNELNHSLVIADNGCGMNEKIIKDNWMTIGRSSKKENFVSDKGRVQTGAKGIGRFALDRIASKAHMITVNSEESIEWIINWEDFSSNKKLSETYAEINESIKCIPEFYESLNLSNLNTKRVINKDFADTGTFFYLTQLREIWDEKLIKRIQKSLSTMIPPTMEEIFQIYMFTNDISEDGAKIVSYHEESYDYKINFGTSKKNKELMEIEIIRNEFDFRGKDKSVLKEAGFTKNDEKYFSGSSIFSKKRLSELVNEVYEVPVAEIGEFHGTFYFFKNSATKNDTQKFYYKDFSNRRNMSEKFGGIKIYRDNFWIRPYGEFATSSYDWLLLANRKNQSPAAVSSEKGKWRVNSQQIYGQVYISRLNLHLEDQSNREGIVESKQFSAFKEVLLNIIELFENDRQYVLRKLKDLYDKKNEAERLENELKEQIREAEKKEAEQKSKQNTAQKKAVGESEIASEQNLLLEKVRPVVAKKESEIEELTNEVKMLRAMATTGIAINTYFHEISSLVNDIHEEIYEIKEAAVIDDIDTIKKAADKAYSYKQKFEQWYEVTIKSVKSDKRKRTLWEIQDLIGNLCDAWSESLGSERANIEFIDPYESINYRCFPFEIESVVNNLISNSISAFDDICQTHNRSVKVEIQRLNKGFKLIYSDKGPGLPKKFRDNPRKILEPLKTGKIEGTGLGMWIIDTIVKDYNGSIDLSKCGKQKGFYVEINFE</sequence>
<evidence type="ECO:0000313" key="8">
    <source>
        <dbReference type="Proteomes" id="UP000013858"/>
    </source>
</evidence>
<evidence type="ECO:0000256" key="3">
    <source>
        <dbReference type="ARBA" id="ARBA00023012"/>
    </source>
</evidence>
<accession>R2Q6T3</accession>
<dbReference type="PATRIC" id="fig|1158608.3.peg.3150"/>
<evidence type="ECO:0000313" key="6">
    <source>
        <dbReference type="EMBL" id="EOH92232.1"/>
    </source>
</evidence>
<dbReference type="GO" id="GO:0000160">
    <property type="term" value="P:phosphorelay signal transduction system"/>
    <property type="evidence" value="ECO:0007669"/>
    <property type="project" value="UniProtKB-KW"/>
</dbReference>
<dbReference type="SUPFAM" id="SSF55874">
    <property type="entry name" value="ATPase domain of HSP90 chaperone/DNA topoisomerase II/histidine kinase"/>
    <property type="match status" value="2"/>
</dbReference>
<dbReference type="InterPro" id="IPR003594">
    <property type="entry name" value="HATPase_dom"/>
</dbReference>
<dbReference type="STRING" id="155618.RV06_GL003128"/>
<keyword evidence="2" id="KW-0418">Kinase</keyword>
<keyword evidence="1" id="KW-0808">Transferase</keyword>
<name>R2Q6T3_9ENTE</name>
<dbReference type="EMBL" id="AJAR01000031">
    <property type="protein sequence ID" value="EOH92232.1"/>
    <property type="molecule type" value="Genomic_DNA"/>
</dbReference>